<comment type="caution">
    <text evidence="1">The sequence shown here is derived from an EMBL/GenBank/DDBJ whole genome shotgun (WGS) entry which is preliminary data.</text>
</comment>
<gene>
    <name evidence="1" type="ORF">MRB53_026866</name>
</gene>
<accession>A0ACC2LJU8</accession>
<evidence type="ECO:0000313" key="1">
    <source>
        <dbReference type="EMBL" id="KAJ8633530.1"/>
    </source>
</evidence>
<dbReference type="Proteomes" id="UP001234297">
    <property type="component" value="Chromosome 8"/>
</dbReference>
<dbReference type="EMBL" id="CM056816">
    <property type="protein sequence ID" value="KAJ8633530.1"/>
    <property type="molecule type" value="Genomic_DNA"/>
</dbReference>
<sequence>MRTALFHVLFTVVLLPRHFCLQLTVAALGWATLLTGWAYVKKHNGRLLCVKLVTKVKFADLVSGQVFPLTPAEEQAVRGIRRKLEGESTDNCAFKRRRDTQLHPSPFEKSFSAVTPICSQVGDGMDMRSSNLLLWAIM</sequence>
<keyword evidence="2" id="KW-1185">Reference proteome</keyword>
<reference evidence="1 2" key="1">
    <citation type="journal article" date="2022" name="Hortic Res">
        <title>A haplotype resolved chromosomal level avocado genome allows analysis of novel avocado genes.</title>
        <authorList>
            <person name="Nath O."/>
            <person name="Fletcher S.J."/>
            <person name="Hayward A."/>
            <person name="Shaw L.M."/>
            <person name="Masouleh A.K."/>
            <person name="Furtado A."/>
            <person name="Henry R.J."/>
            <person name="Mitter N."/>
        </authorList>
    </citation>
    <scope>NUCLEOTIDE SEQUENCE [LARGE SCALE GENOMIC DNA]</scope>
    <source>
        <strain evidence="2">cv. Hass</strain>
    </source>
</reference>
<protein>
    <submittedName>
        <fullName evidence="1">Uncharacterized protein</fullName>
    </submittedName>
</protein>
<proteinExistence type="predicted"/>
<name>A0ACC2LJU8_PERAE</name>
<evidence type="ECO:0000313" key="2">
    <source>
        <dbReference type="Proteomes" id="UP001234297"/>
    </source>
</evidence>
<organism evidence="1 2">
    <name type="scientific">Persea americana</name>
    <name type="common">Avocado</name>
    <dbReference type="NCBI Taxonomy" id="3435"/>
    <lineage>
        <taxon>Eukaryota</taxon>
        <taxon>Viridiplantae</taxon>
        <taxon>Streptophyta</taxon>
        <taxon>Embryophyta</taxon>
        <taxon>Tracheophyta</taxon>
        <taxon>Spermatophyta</taxon>
        <taxon>Magnoliopsida</taxon>
        <taxon>Magnoliidae</taxon>
        <taxon>Laurales</taxon>
        <taxon>Lauraceae</taxon>
        <taxon>Persea</taxon>
    </lineage>
</organism>